<proteinExistence type="predicted"/>
<organism evidence="1">
    <name type="scientific">Arundo donax</name>
    <name type="common">Giant reed</name>
    <name type="synonym">Donax arundinaceus</name>
    <dbReference type="NCBI Taxonomy" id="35708"/>
    <lineage>
        <taxon>Eukaryota</taxon>
        <taxon>Viridiplantae</taxon>
        <taxon>Streptophyta</taxon>
        <taxon>Embryophyta</taxon>
        <taxon>Tracheophyta</taxon>
        <taxon>Spermatophyta</taxon>
        <taxon>Magnoliopsida</taxon>
        <taxon>Liliopsida</taxon>
        <taxon>Poales</taxon>
        <taxon>Poaceae</taxon>
        <taxon>PACMAD clade</taxon>
        <taxon>Arundinoideae</taxon>
        <taxon>Arundineae</taxon>
        <taxon>Arundo</taxon>
    </lineage>
</organism>
<sequence length="62" mass="6883">MMYESNPSLRIKACIPKVRLSGISSGNFMSPSRYCMTCRILGLASGTGWEHSSPSFSTRHAW</sequence>
<reference evidence="1" key="1">
    <citation type="submission" date="2014-09" db="EMBL/GenBank/DDBJ databases">
        <authorList>
            <person name="Magalhaes I.L.F."/>
            <person name="Oliveira U."/>
            <person name="Santos F.R."/>
            <person name="Vidigal T.H.D.A."/>
            <person name="Brescovit A.D."/>
            <person name="Santos A.J."/>
        </authorList>
    </citation>
    <scope>NUCLEOTIDE SEQUENCE</scope>
    <source>
        <tissue evidence="1">Shoot tissue taken approximately 20 cm above the soil surface</tissue>
    </source>
</reference>
<name>A0A0A8ZQH5_ARUDO</name>
<protein>
    <submittedName>
        <fullName evidence="1">Uncharacterized protein</fullName>
    </submittedName>
</protein>
<reference evidence="1" key="2">
    <citation type="journal article" date="2015" name="Data Brief">
        <title>Shoot transcriptome of the giant reed, Arundo donax.</title>
        <authorList>
            <person name="Barrero R.A."/>
            <person name="Guerrero F.D."/>
            <person name="Moolhuijzen P."/>
            <person name="Goolsby J.A."/>
            <person name="Tidwell J."/>
            <person name="Bellgard S.E."/>
            <person name="Bellgard M.I."/>
        </authorList>
    </citation>
    <scope>NUCLEOTIDE SEQUENCE</scope>
    <source>
        <tissue evidence="1">Shoot tissue taken approximately 20 cm above the soil surface</tissue>
    </source>
</reference>
<accession>A0A0A8ZQH5</accession>
<dbReference type="AlphaFoldDB" id="A0A0A8ZQH5"/>
<dbReference type="EMBL" id="GBRH01256261">
    <property type="protein sequence ID" value="JAD41634.1"/>
    <property type="molecule type" value="Transcribed_RNA"/>
</dbReference>
<evidence type="ECO:0000313" key="1">
    <source>
        <dbReference type="EMBL" id="JAD41634.1"/>
    </source>
</evidence>